<dbReference type="InterPro" id="IPR005248">
    <property type="entry name" value="NadD/NMNAT"/>
</dbReference>
<comment type="similarity">
    <text evidence="3 11">Belongs to the NadD family.</text>
</comment>
<evidence type="ECO:0000256" key="11">
    <source>
        <dbReference type="HAMAP-Rule" id="MF_00244"/>
    </source>
</evidence>
<reference evidence="13 14" key="1">
    <citation type="submission" date="2020-01" db="EMBL/GenBank/DDBJ databases">
        <title>Draft genome sequence of Cand. Neptunochlamydia vexilliferae K9.</title>
        <authorList>
            <person name="Schulz F."/>
            <person name="Koestlbacher S."/>
            <person name="Wascher F."/>
            <person name="Pizzetti I."/>
            <person name="Horn M."/>
        </authorList>
    </citation>
    <scope>NUCLEOTIDE SEQUENCE [LARGE SCALE GENOMIC DNA]</scope>
    <source>
        <strain evidence="13 14">K9</strain>
    </source>
</reference>
<dbReference type="HAMAP" id="MF_00244">
    <property type="entry name" value="NaMN_adenylyltr"/>
    <property type="match status" value="1"/>
</dbReference>
<evidence type="ECO:0000256" key="2">
    <source>
        <dbReference type="ARBA" id="ARBA00005019"/>
    </source>
</evidence>
<dbReference type="NCBIfam" id="TIGR00125">
    <property type="entry name" value="cyt_tran_rel"/>
    <property type="match status" value="1"/>
</dbReference>
<keyword evidence="9 11" id="KW-0520">NAD</keyword>
<keyword evidence="4 11" id="KW-0662">Pyridine nucleotide biosynthesis</keyword>
<dbReference type="InterPro" id="IPR014729">
    <property type="entry name" value="Rossmann-like_a/b/a_fold"/>
</dbReference>
<comment type="pathway">
    <text evidence="2 11">Cofactor biosynthesis; NAD(+) biosynthesis; deamido-NAD(+) from nicotinate D-ribonucleotide: step 1/1.</text>
</comment>
<sequence length="200" mass="22117">MNASMAKKIGFFGGTFDPIHFGHLNLAIRIKEMHGLDQVLFCPAHVSPTKGDAPPVAAANHRLNMLQLALEDVPGCDPCNGEISRPPPSYTIDTVREIGGELFLIVAEDTAYGFGEWKEIDALLELAPPLVGVRHGFDPKRLEQLPEKIKLKVEAGRCEIPAMDVSSTEVRERLKKRLYVGHLIPGKVLDYIHQNTIYSP</sequence>
<evidence type="ECO:0000256" key="7">
    <source>
        <dbReference type="ARBA" id="ARBA00022741"/>
    </source>
</evidence>
<dbReference type="Pfam" id="PF01467">
    <property type="entry name" value="CTP_transf_like"/>
    <property type="match status" value="1"/>
</dbReference>
<dbReference type="InterPro" id="IPR004821">
    <property type="entry name" value="Cyt_trans-like"/>
</dbReference>
<comment type="catalytic activity">
    <reaction evidence="10 11">
        <text>nicotinate beta-D-ribonucleotide + ATP + H(+) = deamido-NAD(+) + diphosphate</text>
        <dbReference type="Rhea" id="RHEA:22860"/>
        <dbReference type="ChEBI" id="CHEBI:15378"/>
        <dbReference type="ChEBI" id="CHEBI:30616"/>
        <dbReference type="ChEBI" id="CHEBI:33019"/>
        <dbReference type="ChEBI" id="CHEBI:57502"/>
        <dbReference type="ChEBI" id="CHEBI:58437"/>
        <dbReference type="EC" id="2.7.7.18"/>
    </reaction>
</comment>
<dbReference type="Gene3D" id="3.40.50.620">
    <property type="entry name" value="HUPs"/>
    <property type="match status" value="1"/>
</dbReference>
<keyword evidence="6 11" id="KW-0548">Nucleotidyltransferase</keyword>
<accession>A0ABS0AYI2</accession>
<dbReference type="PANTHER" id="PTHR39321:SF3">
    <property type="entry name" value="PHOSPHOPANTETHEINE ADENYLYLTRANSFERASE"/>
    <property type="match status" value="1"/>
</dbReference>
<evidence type="ECO:0000256" key="5">
    <source>
        <dbReference type="ARBA" id="ARBA00022679"/>
    </source>
</evidence>
<dbReference type="CDD" id="cd02165">
    <property type="entry name" value="NMNAT"/>
    <property type="match status" value="1"/>
</dbReference>
<gene>
    <name evidence="11" type="primary">nadD</name>
    <name evidence="13" type="ORF">NEPTK9_000691</name>
</gene>
<proteinExistence type="inferred from homology"/>
<keyword evidence="5 11" id="KW-0808">Transferase</keyword>
<feature type="domain" description="Cytidyltransferase-like" evidence="12">
    <location>
        <begin position="11"/>
        <end position="173"/>
    </location>
</feature>
<evidence type="ECO:0000256" key="10">
    <source>
        <dbReference type="ARBA" id="ARBA00048721"/>
    </source>
</evidence>
<organism evidence="13 14">
    <name type="scientific">Candidatus Neptunichlamydia vexilliferae</name>
    <dbReference type="NCBI Taxonomy" id="1651774"/>
    <lineage>
        <taxon>Bacteria</taxon>
        <taxon>Pseudomonadati</taxon>
        <taxon>Chlamydiota</taxon>
        <taxon>Chlamydiia</taxon>
        <taxon>Parachlamydiales</taxon>
        <taxon>Simkaniaceae</taxon>
        <taxon>Candidatus Neptunichlamydia</taxon>
    </lineage>
</organism>
<keyword evidence="14" id="KW-1185">Reference proteome</keyword>
<comment type="function">
    <text evidence="1 11">Catalyzes the reversible adenylation of nicotinate mononucleotide (NaMN) to nicotinic acid adenine dinucleotide (NaAD).</text>
</comment>
<comment type="caution">
    <text evidence="13">The sequence shown here is derived from an EMBL/GenBank/DDBJ whole genome shotgun (WGS) entry which is preliminary data.</text>
</comment>
<dbReference type="EC" id="2.7.7.18" evidence="11"/>
<dbReference type="NCBIfam" id="TIGR00482">
    <property type="entry name" value="nicotinate (nicotinamide) nucleotide adenylyltransferase"/>
    <property type="match status" value="1"/>
</dbReference>
<evidence type="ECO:0000313" key="14">
    <source>
        <dbReference type="Proteomes" id="UP001194714"/>
    </source>
</evidence>
<evidence type="ECO:0000256" key="8">
    <source>
        <dbReference type="ARBA" id="ARBA00022840"/>
    </source>
</evidence>
<dbReference type="GO" id="GO:0004515">
    <property type="term" value="F:nicotinate-nucleotide adenylyltransferase activity"/>
    <property type="evidence" value="ECO:0007669"/>
    <property type="project" value="UniProtKB-EC"/>
</dbReference>
<evidence type="ECO:0000259" key="12">
    <source>
        <dbReference type="Pfam" id="PF01467"/>
    </source>
</evidence>
<evidence type="ECO:0000256" key="9">
    <source>
        <dbReference type="ARBA" id="ARBA00023027"/>
    </source>
</evidence>
<keyword evidence="8 11" id="KW-0067">ATP-binding</keyword>
<dbReference type="PANTHER" id="PTHR39321">
    <property type="entry name" value="NICOTINATE-NUCLEOTIDE ADENYLYLTRANSFERASE-RELATED"/>
    <property type="match status" value="1"/>
</dbReference>
<evidence type="ECO:0000256" key="1">
    <source>
        <dbReference type="ARBA" id="ARBA00002324"/>
    </source>
</evidence>
<evidence type="ECO:0000256" key="6">
    <source>
        <dbReference type="ARBA" id="ARBA00022695"/>
    </source>
</evidence>
<name>A0ABS0AYI2_9BACT</name>
<dbReference type="SUPFAM" id="SSF52374">
    <property type="entry name" value="Nucleotidylyl transferase"/>
    <property type="match status" value="1"/>
</dbReference>
<evidence type="ECO:0000313" key="13">
    <source>
        <dbReference type="EMBL" id="MBF5059183.1"/>
    </source>
</evidence>
<protein>
    <recommendedName>
        <fullName evidence="11">Probable nicotinate-nucleotide adenylyltransferase</fullName>
        <ecNumber evidence="11">2.7.7.18</ecNumber>
    </recommendedName>
    <alternativeName>
        <fullName evidence="11">Deamido-NAD(+) diphosphorylase</fullName>
    </alternativeName>
    <alternativeName>
        <fullName evidence="11">Deamido-NAD(+) pyrophosphorylase</fullName>
    </alternativeName>
    <alternativeName>
        <fullName evidence="11">Nicotinate mononucleotide adenylyltransferase</fullName>
        <shortName evidence="11">NaMN adenylyltransferase</shortName>
    </alternativeName>
</protein>
<keyword evidence="7 11" id="KW-0547">Nucleotide-binding</keyword>
<dbReference type="Proteomes" id="UP001194714">
    <property type="component" value="Unassembled WGS sequence"/>
</dbReference>
<dbReference type="EMBL" id="JAAEJV010000013">
    <property type="protein sequence ID" value="MBF5059183.1"/>
    <property type="molecule type" value="Genomic_DNA"/>
</dbReference>
<evidence type="ECO:0000256" key="4">
    <source>
        <dbReference type="ARBA" id="ARBA00022642"/>
    </source>
</evidence>
<evidence type="ECO:0000256" key="3">
    <source>
        <dbReference type="ARBA" id="ARBA00009014"/>
    </source>
</evidence>